<gene>
    <name evidence="3" type="ORF">FBQ74_17285</name>
</gene>
<dbReference type="AlphaFoldDB" id="A0A5B7YI44"/>
<keyword evidence="3" id="KW-0808">Transferase</keyword>
<feature type="transmembrane region" description="Helical" evidence="1">
    <location>
        <begin position="204"/>
        <end position="230"/>
    </location>
</feature>
<dbReference type="Pfam" id="PF01757">
    <property type="entry name" value="Acyl_transf_3"/>
    <property type="match status" value="1"/>
</dbReference>
<evidence type="ECO:0000256" key="1">
    <source>
        <dbReference type="SAM" id="Phobius"/>
    </source>
</evidence>
<feature type="transmembrane region" description="Helical" evidence="1">
    <location>
        <begin position="174"/>
        <end position="192"/>
    </location>
</feature>
<feature type="transmembrane region" description="Helical" evidence="1">
    <location>
        <begin position="280"/>
        <end position="299"/>
    </location>
</feature>
<keyword evidence="1" id="KW-0472">Membrane</keyword>
<dbReference type="InterPro" id="IPR050879">
    <property type="entry name" value="Acyltransferase_3"/>
</dbReference>
<dbReference type="PANTHER" id="PTHR23028">
    <property type="entry name" value="ACETYLTRANSFERASE"/>
    <property type="match status" value="1"/>
</dbReference>
<reference evidence="3 4" key="1">
    <citation type="submission" date="2019-04" db="EMBL/GenBank/DDBJ databases">
        <title>Salinimonas iocasae sp. nov., a halophilic bacterium isolated from the outer tube casing of tubeworms in Okinawa Trough.</title>
        <authorList>
            <person name="Zhang H."/>
            <person name="Wang H."/>
            <person name="Li C."/>
        </authorList>
    </citation>
    <scope>NUCLEOTIDE SEQUENCE [LARGE SCALE GENOMIC DNA]</scope>
    <source>
        <strain evidence="3 4">KX18D6</strain>
        <plasmid evidence="3 4">plas12</plasmid>
    </source>
</reference>
<feature type="transmembrane region" description="Helical" evidence="1">
    <location>
        <begin position="96"/>
        <end position="115"/>
    </location>
</feature>
<feature type="domain" description="Acyltransferase 3" evidence="2">
    <location>
        <begin position="5"/>
        <end position="362"/>
    </location>
</feature>
<accession>A0A5B7YI44</accession>
<dbReference type="RefSeq" id="WP_139758028.1">
    <property type="nucleotide sequence ID" value="NZ_CP039853.1"/>
</dbReference>
<name>A0A5B7YI44_9ALTE</name>
<dbReference type="EMBL" id="CP039853">
    <property type="protein sequence ID" value="QCZ95301.1"/>
    <property type="molecule type" value="Genomic_DNA"/>
</dbReference>
<organism evidence="3 4">
    <name type="scientific">Salinimonas iocasae</name>
    <dbReference type="NCBI Taxonomy" id="2572577"/>
    <lineage>
        <taxon>Bacteria</taxon>
        <taxon>Pseudomonadati</taxon>
        <taxon>Pseudomonadota</taxon>
        <taxon>Gammaproteobacteria</taxon>
        <taxon>Alteromonadales</taxon>
        <taxon>Alteromonadaceae</taxon>
        <taxon>Alteromonas/Salinimonas group</taxon>
        <taxon>Salinimonas</taxon>
    </lineage>
</organism>
<dbReference type="GO" id="GO:0016747">
    <property type="term" value="F:acyltransferase activity, transferring groups other than amino-acyl groups"/>
    <property type="evidence" value="ECO:0007669"/>
    <property type="project" value="InterPro"/>
</dbReference>
<feature type="transmembrane region" description="Helical" evidence="1">
    <location>
        <begin position="242"/>
        <end position="260"/>
    </location>
</feature>
<geneLocation type="plasmid" evidence="3 4">
    <name>plas12</name>
</geneLocation>
<dbReference type="OrthoDB" id="9767863at2"/>
<feature type="transmembrane region" description="Helical" evidence="1">
    <location>
        <begin position="143"/>
        <end position="162"/>
    </location>
</feature>
<keyword evidence="3" id="KW-0012">Acyltransferase</keyword>
<feature type="transmembrane region" description="Helical" evidence="1">
    <location>
        <begin position="319"/>
        <end position="337"/>
    </location>
</feature>
<protein>
    <submittedName>
        <fullName evidence="3">Acyltransferase</fullName>
    </submittedName>
</protein>
<keyword evidence="4" id="KW-1185">Reference proteome</keyword>
<dbReference type="InterPro" id="IPR002656">
    <property type="entry name" value="Acyl_transf_3_dom"/>
</dbReference>
<proteinExistence type="predicted"/>
<keyword evidence="1" id="KW-1133">Transmembrane helix</keyword>
<dbReference type="KEGG" id="salk:FBQ74_17285"/>
<feature type="transmembrane region" description="Helical" evidence="1">
    <location>
        <begin position="12"/>
        <end position="28"/>
    </location>
</feature>
<feature type="transmembrane region" description="Helical" evidence="1">
    <location>
        <begin position="349"/>
        <end position="370"/>
    </location>
</feature>
<feature type="transmembrane region" description="Helical" evidence="1">
    <location>
        <begin position="48"/>
        <end position="75"/>
    </location>
</feature>
<dbReference type="Proteomes" id="UP000304912">
    <property type="component" value="Plasmid plas12"/>
</dbReference>
<sequence>MKRLGYLDGLRGLLALIVFGEHFLKVFYPTAMTHETVWHNGSYFDLTFIFSPLTYIYNGAFAVSGFFVLSGYLLMRSVWYADNRERTFHIQQIGRRYLRFAVPITASLLFVLISGQLGLLNNDAFIQETGSKLKNIYQSQEPMIFWDVLVQGFGSSLFAFDYRHNPVLWMMTPEMFAVITFGVFGCILNNLASSQVTRAMCLSVFLSISYFVVSGYLFVGIWIGALIFGVDLLWRRLTRNHRLVALGFFAVGAAMLLINLKGGASNPFLVGKGSEHASNIAYTLYGIAWGGLLLGLLHLPVLQNALNNKSLQSLGKSSFGIYLFHYPLLGGLAVPIVNTFSLPWGIETLLAGVATLATSYLIGLVSYRWIERPIIKAKSIKFQIKYDDYKAKIQN</sequence>
<keyword evidence="1" id="KW-0812">Transmembrane</keyword>
<evidence type="ECO:0000313" key="3">
    <source>
        <dbReference type="EMBL" id="QCZ95301.1"/>
    </source>
</evidence>
<evidence type="ECO:0000313" key="4">
    <source>
        <dbReference type="Proteomes" id="UP000304912"/>
    </source>
</evidence>
<keyword evidence="3" id="KW-0614">Plasmid</keyword>
<evidence type="ECO:0000259" key="2">
    <source>
        <dbReference type="Pfam" id="PF01757"/>
    </source>
</evidence>